<comment type="catalytic activity">
    <reaction evidence="11">
        <text>[GlcNAc-(1-&gt;4)-Mur2Ac(oyl-L-Ala-gamma-D-Glu-L-Lys-D-Ala-D-Ala)](n)-di-trans,octa-cis-undecaprenyl diphosphate + beta-D-GlcNAc-(1-&gt;4)-Mur2Ac(oyl-L-Ala-gamma-D-Glu-L-Lys-D-Ala-D-Ala)-di-trans,octa-cis-undecaprenyl diphosphate = [GlcNAc-(1-&gt;4)-Mur2Ac(oyl-L-Ala-gamma-D-Glu-L-Lys-D-Ala-D-Ala)](n+1)-di-trans,octa-cis-undecaprenyl diphosphate + di-trans,octa-cis-undecaprenyl diphosphate + H(+)</text>
        <dbReference type="Rhea" id="RHEA:23708"/>
        <dbReference type="Rhea" id="RHEA-COMP:9602"/>
        <dbReference type="Rhea" id="RHEA-COMP:9603"/>
        <dbReference type="ChEBI" id="CHEBI:15378"/>
        <dbReference type="ChEBI" id="CHEBI:58405"/>
        <dbReference type="ChEBI" id="CHEBI:60033"/>
        <dbReference type="ChEBI" id="CHEBI:78435"/>
        <dbReference type="EC" id="2.4.99.28"/>
    </reaction>
</comment>
<evidence type="ECO:0000256" key="12">
    <source>
        <dbReference type="SAM" id="MobiDB-lite"/>
    </source>
</evidence>
<keyword evidence="5" id="KW-0645">Protease</keyword>
<evidence type="ECO:0000259" key="15">
    <source>
        <dbReference type="Pfam" id="PF06832"/>
    </source>
</evidence>
<evidence type="ECO:0000259" key="14">
    <source>
        <dbReference type="Pfam" id="PF00912"/>
    </source>
</evidence>
<dbReference type="EC" id="2.4.99.28" evidence="10"/>
<dbReference type="Gene3D" id="1.10.3810.10">
    <property type="entry name" value="Biosynthetic peptidoglycan transglycosylase-like"/>
    <property type="match status" value="1"/>
</dbReference>
<dbReference type="InterPro" id="IPR036950">
    <property type="entry name" value="PBP_transglycosylase"/>
</dbReference>
<evidence type="ECO:0000256" key="5">
    <source>
        <dbReference type="ARBA" id="ARBA00022670"/>
    </source>
</evidence>
<sequence length="790" mass="85856">MAQTTTQAAPSAAAQANAETGDDAELPSFAQVHSDYRSSEHWLLDRNGQRLQRIRTDFTARKGDWVGLADVSPALLHAVLLTEDKNFYEHSGVDWSAVGAAAWANLWNERTRGASTITMQLAGLLNESLRSRSGGRSWGQKWRQLWASRELEAGWSKAEILEAYLNLVPFRGEIIGIDALSRSLFGKAPHGLDQREAAIAAALLRAPNAPAARVSERACQILQQAQSPWGEDCKALNLYTSAALRNRHFEPVSGPAPHFARYAMQQWRSQNPHTALPEQLPSSLDRRIQLHAQQTLQLHLGALQGKNVQDGAVLVLDNASGEILAWVGSSGQALSQADQVDAVVALRQPGSTLKPFLYAQAIAERRLTAASLLHDSPAKIPTQYGIYAPENYDQGYKGWVSVRQALGSSLNIPAVRTLLMVTPERFAAQLRALGFALPEPAGYYGYSLALGGVDVTLLQLTNAYRTLANAGVSSPVATQRIARTAAPAVAAETMDTNSTTSDKTALASESLAADHTRILPANVAYIVGDMLSDRHARLLTFGTDSQLATRFWSAVKTGTSKDMRDNWAMGYTPHFTIGVWVGNADGSPMQDVSGISGAAPVWASMAAWLHQIDPAPTPKAPADLVRQAVRYTYDEPDQQGAETPNPRRNRAQLVETARDEWFVPGTEQSLFVLSAAAPAPNAASSTESQRNADATSVQPRISQPLNGTILALDPDIPPHNQMLRIASSAPAKQLHWWMNNTRVTDLRDPSHWYWPPQPGQFTLELRSADGKTVFDQVRIEVRGASLKAGS</sequence>
<reference evidence="16 17" key="1">
    <citation type="submission" date="2019-04" db="EMBL/GenBank/DDBJ databases">
        <title>Lampropedia sp YIM MLB12 draf genome.</title>
        <authorList>
            <person name="Wang Y.-X."/>
        </authorList>
    </citation>
    <scope>NUCLEOTIDE SEQUENCE [LARGE SCALE GENOMIC DNA]</scope>
    <source>
        <strain evidence="16 17">YIM MLB12</strain>
    </source>
</reference>
<dbReference type="SUPFAM" id="SSF53955">
    <property type="entry name" value="Lysozyme-like"/>
    <property type="match status" value="1"/>
</dbReference>
<protein>
    <recommendedName>
        <fullName evidence="10">peptidoglycan glycosyltransferase</fullName>
        <ecNumber evidence="10">2.4.99.28</ecNumber>
    </recommendedName>
</protein>
<comment type="caution">
    <text evidence="16">The sequence shown here is derived from an EMBL/GenBank/DDBJ whole genome shotgun (WGS) entry which is preliminary data.</text>
</comment>
<keyword evidence="7" id="KW-0808">Transferase</keyword>
<name>A0A4S5BIE9_9BURK</name>
<dbReference type="UniPathway" id="UPA00219"/>
<dbReference type="InterPro" id="IPR001460">
    <property type="entry name" value="PCN-bd_Tpept"/>
</dbReference>
<keyword evidence="8" id="KW-0378">Hydrolase</keyword>
<dbReference type="GO" id="GO:0006508">
    <property type="term" value="P:proteolysis"/>
    <property type="evidence" value="ECO:0007669"/>
    <property type="project" value="UniProtKB-KW"/>
</dbReference>
<organism evidence="16 17">
    <name type="scientific">Lampropedia aestuarii</name>
    <dbReference type="NCBI Taxonomy" id="2562762"/>
    <lineage>
        <taxon>Bacteria</taxon>
        <taxon>Pseudomonadati</taxon>
        <taxon>Pseudomonadota</taxon>
        <taxon>Betaproteobacteria</taxon>
        <taxon>Burkholderiales</taxon>
        <taxon>Comamonadaceae</taxon>
        <taxon>Lampropedia</taxon>
    </lineage>
</organism>
<evidence type="ECO:0000259" key="13">
    <source>
        <dbReference type="Pfam" id="PF00905"/>
    </source>
</evidence>
<dbReference type="GO" id="GO:0008955">
    <property type="term" value="F:peptidoglycan glycosyltransferase activity"/>
    <property type="evidence" value="ECO:0007669"/>
    <property type="project" value="UniProtKB-EC"/>
</dbReference>
<dbReference type="GO" id="GO:0008658">
    <property type="term" value="F:penicillin binding"/>
    <property type="evidence" value="ECO:0007669"/>
    <property type="project" value="InterPro"/>
</dbReference>
<dbReference type="Gene3D" id="3.40.710.10">
    <property type="entry name" value="DD-peptidase/beta-lactamase superfamily"/>
    <property type="match status" value="1"/>
</dbReference>
<dbReference type="EMBL" id="SSWX01000017">
    <property type="protein sequence ID" value="THJ32194.1"/>
    <property type="molecule type" value="Genomic_DNA"/>
</dbReference>
<dbReference type="PANTHER" id="PTHR32282:SF15">
    <property type="entry name" value="PENICILLIN-BINDING PROTEIN 1C"/>
    <property type="match status" value="1"/>
</dbReference>
<dbReference type="Proteomes" id="UP000306236">
    <property type="component" value="Unassembled WGS sequence"/>
</dbReference>
<evidence type="ECO:0000256" key="8">
    <source>
        <dbReference type="ARBA" id="ARBA00022801"/>
    </source>
</evidence>
<evidence type="ECO:0000256" key="3">
    <source>
        <dbReference type="ARBA" id="ARBA00007739"/>
    </source>
</evidence>
<evidence type="ECO:0000256" key="11">
    <source>
        <dbReference type="ARBA" id="ARBA00049902"/>
    </source>
</evidence>
<dbReference type="OrthoDB" id="9766909at2"/>
<dbReference type="GO" id="GO:0030288">
    <property type="term" value="C:outer membrane-bounded periplasmic space"/>
    <property type="evidence" value="ECO:0007669"/>
    <property type="project" value="TreeGrafter"/>
</dbReference>
<dbReference type="Pfam" id="PF00905">
    <property type="entry name" value="Transpeptidase"/>
    <property type="match status" value="1"/>
</dbReference>
<dbReference type="InterPro" id="IPR050396">
    <property type="entry name" value="Glycosyltr_51/Transpeptidase"/>
</dbReference>
<feature type="region of interest" description="Disordered" evidence="12">
    <location>
        <begin position="1"/>
        <end position="23"/>
    </location>
</feature>
<keyword evidence="9" id="KW-0511">Multifunctional enzyme</keyword>
<feature type="domain" description="Penicillin-binding protein transpeptidase" evidence="13">
    <location>
        <begin position="311"/>
        <end position="495"/>
    </location>
</feature>
<dbReference type="Pfam" id="PF06832">
    <property type="entry name" value="BiPBP_C"/>
    <property type="match status" value="1"/>
</dbReference>
<feature type="compositionally biased region" description="Low complexity" evidence="12">
    <location>
        <begin position="1"/>
        <end position="18"/>
    </location>
</feature>
<dbReference type="NCBIfam" id="TIGR02073">
    <property type="entry name" value="PBP_1c"/>
    <property type="match status" value="1"/>
</dbReference>
<evidence type="ECO:0000256" key="10">
    <source>
        <dbReference type="ARBA" id="ARBA00044770"/>
    </source>
</evidence>
<dbReference type="GO" id="GO:0009252">
    <property type="term" value="P:peptidoglycan biosynthetic process"/>
    <property type="evidence" value="ECO:0007669"/>
    <property type="project" value="UniProtKB-UniPathway"/>
</dbReference>
<accession>A0A4S5BIE9</accession>
<evidence type="ECO:0000256" key="9">
    <source>
        <dbReference type="ARBA" id="ARBA00023268"/>
    </source>
</evidence>
<dbReference type="InterPro" id="IPR009647">
    <property type="entry name" value="PBP_C"/>
</dbReference>
<comment type="pathway">
    <text evidence="1">Cell wall biogenesis; peptidoglycan biosynthesis.</text>
</comment>
<dbReference type="AlphaFoldDB" id="A0A4S5BIE9"/>
<comment type="similarity">
    <text evidence="2">In the C-terminal section; belongs to the transpeptidase family.</text>
</comment>
<gene>
    <name evidence="16" type="primary">pbpC</name>
    <name evidence="16" type="ORF">E8K88_13115</name>
</gene>
<dbReference type="InterPro" id="IPR023346">
    <property type="entry name" value="Lysozyme-like_dom_sf"/>
</dbReference>
<dbReference type="Pfam" id="PF00912">
    <property type="entry name" value="Transgly"/>
    <property type="match status" value="1"/>
</dbReference>
<feature type="domain" description="Glycosyl transferase family 51" evidence="14">
    <location>
        <begin position="52"/>
        <end position="225"/>
    </location>
</feature>
<dbReference type="InterPro" id="IPR012338">
    <property type="entry name" value="Beta-lactam/transpept-like"/>
</dbReference>
<keyword evidence="4" id="KW-0121">Carboxypeptidase</keyword>
<evidence type="ECO:0000256" key="7">
    <source>
        <dbReference type="ARBA" id="ARBA00022679"/>
    </source>
</evidence>
<proteinExistence type="inferred from homology"/>
<evidence type="ECO:0000256" key="6">
    <source>
        <dbReference type="ARBA" id="ARBA00022676"/>
    </source>
</evidence>
<dbReference type="GO" id="GO:0004180">
    <property type="term" value="F:carboxypeptidase activity"/>
    <property type="evidence" value="ECO:0007669"/>
    <property type="project" value="UniProtKB-KW"/>
</dbReference>
<dbReference type="PANTHER" id="PTHR32282">
    <property type="entry name" value="BINDING PROTEIN TRANSPEPTIDASE, PUTATIVE-RELATED"/>
    <property type="match status" value="1"/>
</dbReference>
<evidence type="ECO:0000256" key="1">
    <source>
        <dbReference type="ARBA" id="ARBA00004752"/>
    </source>
</evidence>
<evidence type="ECO:0000313" key="17">
    <source>
        <dbReference type="Proteomes" id="UP000306236"/>
    </source>
</evidence>
<evidence type="ECO:0000313" key="16">
    <source>
        <dbReference type="EMBL" id="THJ32194.1"/>
    </source>
</evidence>
<dbReference type="InterPro" id="IPR001264">
    <property type="entry name" value="Glyco_trans_51"/>
</dbReference>
<comment type="similarity">
    <text evidence="3">In the N-terminal section; belongs to the glycosyltransferase 51 family.</text>
</comment>
<feature type="domain" description="Penicillin-binding C-terminal" evidence="15">
    <location>
        <begin position="691"/>
        <end position="773"/>
    </location>
</feature>
<keyword evidence="17" id="KW-1185">Reference proteome</keyword>
<evidence type="ECO:0000256" key="4">
    <source>
        <dbReference type="ARBA" id="ARBA00022645"/>
    </source>
</evidence>
<dbReference type="SUPFAM" id="SSF56601">
    <property type="entry name" value="beta-lactamase/transpeptidase-like"/>
    <property type="match status" value="1"/>
</dbReference>
<keyword evidence="6" id="KW-0328">Glycosyltransferase</keyword>
<dbReference type="InterPro" id="IPR011815">
    <property type="entry name" value="PBP_1c"/>
</dbReference>
<evidence type="ECO:0000256" key="2">
    <source>
        <dbReference type="ARBA" id="ARBA00007090"/>
    </source>
</evidence>